<dbReference type="EMBL" id="HACA01010026">
    <property type="protein sequence ID" value="CDW27387.1"/>
    <property type="molecule type" value="Transcribed_RNA"/>
</dbReference>
<proteinExistence type="predicted"/>
<evidence type="ECO:0000313" key="1">
    <source>
        <dbReference type="EMBL" id="CDW27387.1"/>
    </source>
</evidence>
<dbReference type="AlphaFoldDB" id="A0A0K2TP38"/>
<sequence length="33" mass="3939">MSRIVYFNGPIRYMRHVLMGPFKSELCTNSFNE</sequence>
<reference evidence="1" key="1">
    <citation type="submission" date="2014-05" db="EMBL/GenBank/DDBJ databases">
        <authorList>
            <person name="Chronopoulou M."/>
        </authorList>
    </citation>
    <scope>NUCLEOTIDE SEQUENCE</scope>
    <source>
        <tissue evidence="1">Whole organism</tissue>
    </source>
</reference>
<protein>
    <submittedName>
        <fullName evidence="1">Uncharacterized protein</fullName>
    </submittedName>
</protein>
<accession>A0A0K2TP38</accession>
<organism evidence="1">
    <name type="scientific">Lepeophtheirus salmonis</name>
    <name type="common">Salmon louse</name>
    <name type="synonym">Caligus salmonis</name>
    <dbReference type="NCBI Taxonomy" id="72036"/>
    <lineage>
        <taxon>Eukaryota</taxon>
        <taxon>Metazoa</taxon>
        <taxon>Ecdysozoa</taxon>
        <taxon>Arthropoda</taxon>
        <taxon>Crustacea</taxon>
        <taxon>Multicrustacea</taxon>
        <taxon>Hexanauplia</taxon>
        <taxon>Copepoda</taxon>
        <taxon>Siphonostomatoida</taxon>
        <taxon>Caligidae</taxon>
        <taxon>Lepeophtheirus</taxon>
    </lineage>
</organism>
<name>A0A0K2TP38_LEPSM</name>